<dbReference type="AlphaFoldDB" id="A0A2R6QGM8"/>
<sequence>MLTSPQECSPAMLVMLITPPPIDEEGRMAYARSLYGDKAMELPERMNEVTGVYAKQCVELAKELGLPSISLWSKMQETEGWQKKFLSDGLHLTPEGNAAVHREVARVFNKAGLSAREMPSEVPHYSEINGKDPQKVFQLQCS</sequence>
<proteinExistence type="inferred from homology"/>
<dbReference type="InterPro" id="IPR001087">
    <property type="entry name" value="GDSL"/>
</dbReference>
<keyword evidence="3" id="KW-1185">Reference proteome</keyword>
<dbReference type="PANTHER" id="PTHR14209:SF36">
    <property type="entry name" value="GDSL-LIKE LIPASE_ACYLHYDROLASE FAMILY PROTEIN, EXPRESSED"/>
    <property type="match status" value="1"/>
</dbReference>
<comment type="similarity">
    <text evidence="1">Belongs to the 'GDSL' lipolytic enzyme family.</text>
</comment>
<dbReference type="OMA" id="ELPERMN"/>
<dbReference type="SUPFAM" id="SSF52266">
    <property type="entry name" value="SGNH hydrolase"/>
    <property type="match status" value="1"/>
</dbReference>
<name>A0A2R6QGM8_ACTCC</name>
<dbReference type="Gene3D" id="3.40.50.1110">
    <property type="entry name" value="SGNH hydrolase"/>
    <property type="match status" value="1"/>
</dbReference>
<dbReference type="InterPro" id="IPR045136">
    <property type="entry name" value="Iah1-like"/>
</dbReference>
<comment type="caution">
    <text evidence="2">The sequence shown here is derived from an EMBL/GenBank/DDBJ whole genome shotgun (WGS) entry which is preliminary data.</text>
</comment>
<dbReference type="GO" id="GO:0016788">
    <property type="term" value="F:hydrolase activity, acting on ester bonds"/>
    <property type="evidence" value="ECO:0007669"/>
    <property type="project" value="InterPro"/>
</dbReference>
<dbReference type="Proteomes" id="UP000241394">
    <property type="component" value="Chromosome LG16"/>
</dbReference>
<evidence type="ECO:0000313" key="3">
    <source>
        <dbReference type="Proteomes" id="UP000241394"/>
    </source>
</evidence>
<dbReference type="EMBL" id="NKQK01000016">
    <property type="protein sequence ID" value="PSS07777.1"/>
    <property type="molecule type" value="Genomic_DNA"/>
</dbReference>
<dbReference type="Pfam" id="PF00657">
    <property type="entry name" value="Lipase_GDSL"/>
    <property type="match status" value="1"/>
</dbReference>
<dbReference type="OrthoDB" id="671439at2759"/>
<evidence type="ECO:0000256" key="1">
    <source>
        <dbReference type="ARBA" id="ARBA00008668"/>
    </source>
</evidence>
<organism evidence="2 3">
    <name type="scientific">Actinidia chinensis var. chinensis</name>
    <name type="common">Chinese soft-hair kiwi</name>
    <dbReference type="NCBI Taxonomy" id="1590841"/>
    <lineage>
        <taxon>Eukaryota</taxon>
        <taxon>Viridiplantae</taxon>
        <taxon>Streptophyta</taxon>
        <taxon>Embryophyta</taxon>
        <taxon>Tracheophyta</taxon>
        <taxon>Spermatophyta</taxon>
        <taxon>Magnoliopsida</taxon>
        <taxon>eudicotyledons</taxon>
        <taxon>Gunneridae</taxon>
        <taxon>Pentapetalae</taxon>
        <taxon>asterids</taxon>
        <taxon>Ericales</taxon>
        <taxon>Actinidiaceae</taxon>
        <taxon>Actinidia</taxon>
    </lineage>
</organism>
<dbReference type="PANTHER" id="PTHR14209">
    <property type="entry name" value="ISOAMYL ACETATE-HYDROLYZING ESTERASE 1"/>
    <property type="match status" value="1"/>
</dbReference>
<reference evidence="3" key="2">
    <citation type="journal article" date="2018" name="BMC Genomics">
        <title>A manually annotated Actinidia chinensis var. chinensis (kiwifruit) genome highlights the challenges associated with draft genomes and gene prediction in plants.</title>
        <authorList>
            <person name="Pilkington S.M."/>
            <person name="Crowhurst R."/>
            <person name="Hilario E."/>
            <person name="Nardozza S."/>
            <person name="Fraser L."/>
            <person name="Peng Y."/>
            <person name="Gunaseelan K."/>
            <person name="Simpson R."/>
            <person name="Tahir J."/>
            <person name="Deroles S.C."/>
            <person name="Templeton K."/>
            <person name="Luo Z."/>
            <person name="Davy M."/>
            <person name="Cheng C."/>
            <person name="McNeilage M."/>
            <person name="Scaglione D."/>
            <person name="Liu Y."/>
            <person name="Zhang Q."/>
            <person name="Datson P."/>
            <person name="De Silva N."/>
            <person name="Gardiner S.E."/>
            <person name="Bassett H."/>
            <person name="Chagne D."/>
            <person name="McCallum J."/>
            <person name="Dzierzon H."/>
            <person name="Deng C."/>
            <person name="Wang Y.Y."/>
            <person name="Barron L."/>
            <person name="Manako K."/>
            <person name="Bowen J."/>
            <person name="Foster T.M."/>
            <person name="Erridge Z.A."/>
            <person name="Tiffin H."/>
            <person name="Waite C.N."/>
            <person name="Davies K.M."/>
            <person name="Grierson E.P."/>
            <person name="Laing W.A."/>
            <person name="Kirk R."/>
            <person name="Chen X."/>
            <person name="Wood M."/>
            <person name="Montefiori M."/>
            <person name="Brummell D.A."/>
            <person name="Schwinn K.E."/>
            <person name="Catanach A."/>
            <person name="Fullerton C."/>
            <person name="Li D."/>
            <person name="Meiyalaghan S."/>
            <person name="Nieuwenhuizen N."/>
            <person name="Read N."/>
            <person name="Prakash R."/>
            <person name="Hunter D."/>
            <person name="Zhang H."/>
            <person name="McKenzie M."/>
            <person name="Knabel M."/>
            <person name="Harris A."/>
            <person name="Allan A.C."/>
            <person name="Gleave A."/>
            <person name="Chen A."/>
            <person name="Janssen B.J."/>
            <person name="Plunkett B."/>
            <person name="Ampomah-Dwamena C."/>
            <person name="Voogd C."/>
            <person name="Leif D."/>
            <person name="Lafferty D."/>
            <person name="Souleyre E.J.F."/>
            <person name="Varkonyi-Gasic E."/>
            <person name="Gambi F."/>
            <person name="Hanley J."/>
            <person name="Yao J.L."/>
            <person name="Cheung J."/>
            <person name="David K.M."/>
            <person name="Warren B."/>
            <person name="Marsh K."/>
            <person name="Snowden K.C."/>
            <person name="Lin-Wang K."/>
            <person name="Brian L."/>
            <person name="Martinez-Sanchez M."/>
            <person name="Wang M."/>
            <person name="Ileperuma N."/>
            <person name="Macnee N."/>
            <person name="Campin R."/>
            <person name="McAtee P."/>
            <person name="Drummond R.S.M."/>
            <person name="Espley R.V."/>
            <person name="Ireland H.S."/>
            <person name="Wu R."/>
            <person name="Atkinson R.G."/>
            <person name="Karunairetnam S."/>
            <person name="Bulley S."/>
            <person name="Chunkath S."/>
            <person name="Hanley Z."/>
            <person name="Storey R."/>
            <person name="Thrimawithana A.H."/>
            <person name="Thomson S."/>
            <person name="David C."/>
            <person name="Testolin R."/>
            <person name="Huang H."/>
            <person name="Hellens R.P."/>
            <person name="Schaffer R.J."/>
        </authorList>
    </citation>
    <scope>NUCLEOTIDE SEQUENCE [LARGE SCALE GENOMIC DNA]</scope>
    <source>
        <strain evidence="3">cv. Red5</strain>
    </source>
</reference>
<protein>
    <submittedName>
        <fullName evidence="2">GDSL esterase/lipase</fullName>
    </submittedName>
</protein>
<dbReference type="InParanoid" id="A0A2R6QGM8"/>
<dbReference type="InterPro" id="IPR036514">
    <property type="entry name" value="SGNH_hydro_sf"/>
</dbReference>
<dbReference type="STRING" id="1590841.A0A2R6QGM8"/>
<dbReference type="Gramene" id="PSS07777">
    <property type="protein sequence ID" value="PSS07777"/>
    <property type="gene ID" value="CEY00_Acc18131"/>
</dbReference>
<reference evidence="2 3" key="1">
    <citation type="submission" date="2017-07" db="EMBL/GenBank/DDBJ databases">
        <title>An improved, manually edited Actinidia chinensis var. chinensis (kiwifruit) genome highlights the challenges associated with draft genomes and gene prediction in plants.</title>
        <authorList>
            <person name="Pilkington S."/>
            <person name="Crowhurst R."/>
            <person name="Hilario E."/>
            <person name="Nardozza S."/>
            <person name="Fraser L."/>
            <person name="Peng Y."/>
            <person name="Gunaseelan K."/>
            <person name="Simpson R."/>
            <person name="Tahir J."/>
            <person name="Deroles S."/>
            <person name="Templeton K."/>
            <person name="Luo Z."/>
            <person name="Davy M."/>
            <person name="Cheng C."/>
            <person name="Mcneilage M."/>
            <person name="Scaglione D."/>
            <person name="Liu Y."/>
            <person name="Zhang Q."/>
            <person name="Datson P."/>
            <person name="De Silva N."/>
            <person name="Gardiner S."/>
            <person name="Bassett H."/>
            <person name="Chagne D."/>
            <person name="Mccallum J."/>
            <person name="Dzierzon H."/>
            <person name="Deng C."/>
            <person name="Wang Y.-Y."/>
            <person name="Barron N."/>
            <person name="Manako K."/>
            <person name="Bowen J."/>
            <person name="Foster T."/>
            <person name="Erridge Z."/>
            <person name="Tiffin H."/>
            <person name="Waite C."/>
            <person name="Davies K."/>
            <person name="Grierson E."/>
            <person name="Laing W."/>
            <person name="Kirk R."/>
            <person name="Chen X."/>
            <person name="Wood M."/>
            <person name="Montefiori M."/>
            <person name="Brummell D."/>
            <person name="Schwinn K."/>
            <person name="Catanach A."/>
            <person name="Fullerton C."/>
            <person name="Li D."/>
            <person name="Meiyalaghan S."/>
            <person name="Nieuwenhuizen N."/>
            <person name="Read N."/>
            <person name="Prakash R."/>
            <person name="Hunter D."/>
            <person name="Zhang H."/>
            <person name="Mckenzie M."/>
            <person name="Knabel M."/>
            <person name="Harris A."/>
            <person name="Allan A."/>
            <person name="Chen A."/>
            <person name="Janssen B."/>
            <person name="Plunkett B."/>
            <person name="Dwamena C."/>
            <person name="Voogd C."/>
            <person name="Leif D."/>
            <person name="Lafferty D."/>
            <person name="Souleyre E."/>
            <person name="Varkonyi-Gasic E."/>
            <person name="Gambi F."/>
            <person name="Hanley J."/>
            <person name="Yao J.-L."/>
            <person name="Cheung J."/>
            <person name="David K."/>
            <person name="Warren B."/>
            <person name="Marsh K."/>
            <person name="Snowden K."/>
            <person name="Lin-Wang K."/>
            <person name="Brian L."/>
            <person name="Martinez-Sanchez M."/>
            <person name="Wang M."/>
            <person name="Ileperuma N."/>
            <person name="Macnee N."/>
            <person name="Campin R."/>
            <person name="Mcatee P."/>
            <person name="Drummond R."/>
            <person name="Espley R."/>
            <person name="Ireland H."/>
            <person name="Wu R."/>
            <person name="Atkinson R."/>
            <person name="Karunairetnam S."/>
            <person name="Bulley S."/>
            <person name="Chunkath S."/>
            <person name="Hanley Z."/>
            <person name="Storey R."/>
            <person name="Thrimawithana A."/>
            <person name="Thomson S."/>
            <person name="David C."/>
            <person name="Testolin R."/>
        </authorList>
    </citation>
    <scope>NUCLEOTIDE SEQUENCE [LARGE SCALE GENOMIC DNA]</scope>
    <source>
        <strain evidence="3">cv. Red5</strain>
        <tissue evidence="2">Young leaf</tissue>
    </source>
</reference>
<accession>A0A2R6QGM8</accession>
<evidence type="ECO:0000313" key="2">
    <source>
        <dbReference type="EMBL" id="PSS07777.1"/>
    </source>
</evidence>
<gene>
    <name evidence="2" type="ORF">CEY00_Acc18131</name>
</gene>